<proteinExistence type="predicted"/>
<reference evidence="2 3" key="1">
    <citation type="submission" date="2016-03" db="EMBL/GenBank/DDBJ databases">
        <title>EvidentialGene: Evidence-directed Construction of Genes on Genomes.</title>
        <authorList>
            <person name="Gilbert D.G."/>
            <person name="Choi J.-H."/>
            <person name="Mockaitis K."/>
            <person name="Colbourne J."/>
            <person name="Pfrender M."/>
        </authorList>
    </citation>
    <scope>NUCLEOTIDE SEQUENCE [LARGE SCALE GENOMIC DNA]</scope>
    <source>
        <strain evidence="2 3">Xinb3</strain>
        <tissue evidence="2">Complete organism</tissue>
    </source>
</reference>
<organism evidence="2 3">
    <name type="scientific">Daphnia magna</name>
    <dbReference type="NCBI Taxonomy" id="35525"/>
    <lineage>
        <taxon>Eukaryota</taxon>
        <taxon>Metazoa</taxon>
        <taxon>Ecdysozoa</taxon>
        <taxon>Arthropoda</taxon>
        <taxon>Crustacea</taxon>
        <taxon>Branchiopoda</taxon>
        <taxon>Diplostraca</taxon>
        <taxon>Cladocera</taxon>
        <taxon>Anomopoda</taxon>
        <taxon>Daphniidae</taxon>
        <taxon>Daphnia</taxon>
    </lineage>
</organism>
<dbReference type="EMBL" id="LRGB01000508">
    <property type="protein sequence ID" value="KZS18910.1"/>
    <property type="molecule type" value="Genomic_DNA"/>
</dbReference>
<feature type="compositionally biased region" description="Basic and acidic residues" evidence="1">
    <location>
        <begin position="62"/>
        <end position="71"/>
    </location>
</feature>
<accession>A0A162PJY2</accession>
<name>A0A162PJY2_9CRUS</name>
<feature type="region of interest" description="Disordered" evidence="1">
    <location>
        <begin position="25"/>
        <end position="71"/>
    </location>
</feature>
<evidence type="ECO:0000313" key="2">
    <source>
        <dbReference type="EMBL" id="KZS18910.1"/>
    </source>
</evidence>
<evidence type="ECO:0000256" key="1">
    <source>
        <dbReference type="SAM" id="MobiDB-lite"/>
    </source>
</evidence>
<gene>
    <name evidence="2" type="ORF">APZ42_014817</name>
</gene>
<keyword evidence="3" id="KW-1185">Reference proteome</keyword>
<protein>
    <submittedName>
        <fullName evidence="2">Uncharacterized protein</fullName>
    </submittedName>
</protein>
<evidence type="ECO:0000313" key="3">
    <source>
        <dbReference type="Proteomes" id="UP000076858"/>
    </source>
</evidence>
<dbReference type="AlphaFoldDB" id="A0A162PJY2"/>
<dbReference type="Proteomes" id="UP000076858">
    <property type="component" value="Unassembled WGS sequence"/>
</dbReference>
<comment type="caution">
    <text evidence="2">The sequence shown here is derived from an EMBL/GenBank/DDBJ whole genome shotgun (WGS) entry which is preliminary data.</text>
</comment>
<sequence>MEKTGIKHSGWREEKRLKSLLDLTCQKERKKKERGKGQEPQKSIDALGTSPDYIAGHYRPHLTPESHHAQV</sequence>